<feature type="domain" description="Pyridoxamine 5'-phosphate oxidase N-terminal" evidence="1">
    <location>
        <begin position="5"/>
        <end position="123"/>
    </location>
</feature>
<dbReference type="AlphaFoldDB" id="A0A3B1CY87"/>
<protein>
    <recommendedName>
        <fullName evidence="1">Pyridoxamine 5'-phosphate oxidase N-terminal domain-containing protein</fullName>
    </recommendedName>
</protein>
<dbReference type="Gene3D" id="2.30.110.10">
    <property type="entry name" value="Electron Transport, Fmn-binding Protein, Chain A"/>
    <property type="match status" value="1"/>
</dbReference>
<dbReference type="InterPro" id="IPR052917">
    <property type="entry name" value="Stress-Dev_Protein"/>
</dbReference>
<evidence type="ECO:0000259" key="1">
    <source>
        <dbReference type="Pfam" id="PF01243"/>
    </source>
</evidence>
<dbReference type="EMBL" id="UOGJ01000011">
    <property type="protein sequence ID" value="VAX34849.1"/>
    <property type="molecule type" value="Genomic_DNA"/>
</dbReference>
<dbReference type="InterPro" id="IPR011576">
    <property type="entry name" value="Pyridox_Oxase_N"/>
</dbReference>
<dbReference type="PANTHER" id="PTHR34818:SF1">
    <property type="entry name" value="PROTEIN BLI-3"/>
    <property type="match status" value="1"/>
</dbReference>
<dbReference type="SUPFAM" id="SSF50475">
    <property type="entry name" value="FMN-binding split barrel"/>
    <property type="match status" value="1"/>
</dbReference>
<reference evidence="2" key="1">
    <citation type="submission" date="2018-06" db="EMBL/GenBank/DDBJ databases">
        <authorList>
            <person name="Zhirakovskaya E."/>
        </authorList>
    </citation>
    <scope>NUCLEOTIDE SEQUENCE</scope>
</reference>
<proteinExistence type="predicted"/>
<name>A0A3B1CY87_9ZZZZ</name>
<dbReference type="Pfam" id="PF01243">
    <property type="entry name" value="PNPOx_N"/>
    <property type="match status" value="1"/>
</dbReference>
<organism evidence="2">
    <name type="scientific">hydrothermal vent metagenome</name>
    <dbReference type="NCBI Taxonomy" id="652676"/>
    <lineage>
        <taxon>unclassified sequences</taxon>
        <taxon>metagenomes</taxon>
        <taxon>ecological metagenomes</taxon>
    </lineage>
</organism>
<dbReference type="PANTHER" id="PTHR34818">
    <property type="entry name" value="PROTEIN BLI-3"/>
    <property type="match status" value="1"/>
</dbReference>
<accession>A0A3B1CY87</accession>
<gene>
    <name evidence="2" type="ORF">MNBD_UNCLBAC01-1091</name>
</gene>
<evidence type="ECO:0000313" key="2">
    <source>
        <dbReference type="EMBL" id="VAX34849.1"/>
    </source>
</evidence>
<dbReference type="InterPro" id="IPR012349">
    <property type="entry name" value="Split_barrel_FMN-bd"/>
</dbReference>
<sequence length="137" mass="15674">MALSKEEVLDLIKDAGFGYLATVEGGQPRVRPMMPLLTDEGELLIALLKRSRTIQQIQDNPQVEICFVDRKMWYCRVTGKGSIVENIEKKTLLWNNIPMLKQYFSGPEDEGFILLEIKIQGLEAMTPHQKEPEEINL</sequence>